<dbReference type="InterPro" id="IPR037053">
    <property type="entry name" value="Phage_tail_collar_dom_sf"/>
</dbReference>
<gene>
    <name evidence="3" type="ORF">OFAG_01003</name>
</gene>
<evidence type="ECO:0000313" key="3">
    <source>
        <dbReference type="EMBL" id="EEO27850.2"/>
    </source>
</evidence>
<dbReference type="HOGENOM" id="CLU_064719_0_0_4"/>
<accession>C3X3R4</accession>
<comment type="caution">
    <text evidence="3">The sequence shown here is derived from an EMBL/GenBank/DDBJ whole genome shotgun (WGS) entry which is preliminary data.</text>
</comment>
<dbReference type="Gene3D" id="3.90.1340.10">
    <property type="entry name" value="Phage tail collar domain"/>
    <property type="match status" value="1"/>
</dbReference>
<name>C3X3R4_9BURK</name>
<keyword evidence="4" id="KW-1185">Reference proteome</keyword>
<dbReference type="eggNOG" id="COG4675">
    <property type="taxonomic scope" value="Bacteria"/>
</dbReference>
<dbReference type="Pfam" id="PF07484">
    <property type="entry name" value="Collar"/>
    <property type="match status" value="1"/>
</dbReference>
<reference evidence="3" key="1">
    <citation type="submission" date="2011-10" db="EMBL/GenBank/DDBJ databases">
        <title>The Genome Sequence of Oxalobacter formigenes HOxBLS.</title>
        <authorList>
            <consortium name="The Broad Institute Genome Sequencing Platform"/>
            <person name="Earl A."/>
            <person name="Ward D."/>
            <person name="Feldgarden M."/>
            <person name="Gevers D."/>
            <person name="Allison M.J."/>
            <person name="Humphrey S."/>
            <person name="Young S.K."/>
            <person name="Zeng Q."/>
            <person name="Gargeya S."/>
            <person name="Fitzgerald M."/>
            <person name="Haas B."/>
            <person name="Abouelleil A."/>
            <person name="Alvarado L."/>
            <person name="Arachchi H.M."/>
            <person name="Berlin A."/>
            <person name="Brown A."/>
            <person name="Chapman S.B."/>
            <person name="Chen Z."/>
            <person name="Dunbar C."/>
            <person name="Freedman E."/>
            <person name="Gearin G."/>
            <person name="Goldberg J."/>
            <person name="Griggs A."/>
            <person name="Gujja S."/>
            <person name="Heiman D."/>
            <person name="Howarth C."/>
            <person name="Larson L."/>
            <person name="Lui A."/>
            <person name="MacDonald P.J.P."/>
            <person name="Montmayeur A."/>
            <person name="Murphy C."/>
            <person name="Neiman D."/>
            <person name="Pearson M."/>
            <person name="Priest M."/>
            <person name="Roberts A."/>
            <person name="Saif S."/>
            <person name="Shea T."/>
            <person name="Shenoy N."/>
            <person name="Sisk P."/>
            <person name="Stolte C."/>
            <person name="Sykes S."/>
            <person name="Wortman J."/>
            <person name="Nusbaum C."/>
            <person name="Birren B."/>
        </authorList>
    </citation>
    <scope>NUCLEOTIDE SEQUENCE [LARGE SCALE GENOMIC DNA]</scope>
    <source>
        <strain evidence="3">HOxBLS</strain>
    </source>
</reference>
<feature type="domain" description="Phage tail collar" evidence="2">
    <location>
        <begin position="84"/>
        <end position="140"/>
    </location>
</feature>
<evidence type="ECO:0000256" key="1">
    <source>
        <dbReference type="SAM" id="MobiDB-lite"/>
    </source>
</evidence>
<dbReference type="AlphaFoldDB" id="C3X3R4"/>
<dbReference type="EMBL" id="ACDP02000015">
    <property type="protein sequence ID" value="EEO27850.2"/>
    <property type="molecule type" value="Genomic_DNA"/>
</dbReference>
<proteinExistence type="predicted"/>
<evidence type="ECO:0000259" key="2">
    <source>
        <dbReference type="Pfam" id="PF07484"/>
    </source>
</evidence>
<dbReference type="InterPro" id="IPR011083">
    <property type="entry name" value="Phage_tail_collar_dom"/>
</dbReference>
<sequence>MTRLPEKALLDGSKLPKTTTGEMKDALGKLRDYLSELLGEDSSDREAARLALGIDLAELGAQLASKPGRTELEEEIAKRGVPLGSVHYFAMPEPPAGYLKCDGAAIGRDTYPDLFAAIGTTFGAGDGETTFNLPDMIGRFAEGSATPGTVKEAGLPNITGALNTLDRGLHCAANGAFASQLAGTTRFTAQTDIPAGSNGFTFDASISNPIYGASLTVQPPALTLLPCIKAFDAAVNA</sequence>
<protein>
    <recommendedName>
        <fullName evidence="2">Phage tail collar domain-containing protein</fullName>
    </recommendedName>
</protein>
<evidence type="ECO:0000313" key="4">
    <source>
        <dbReference type="Proteomes" id="UP000003973"/>
    </source>
</evidence>
<dbReference type="Proteomes" id="UP000003973">
    <property type="component" value="Unassembled WGS sequence"/>
</dbReference>
<feature type="region of interest" description="Disordered" evidence="1">
    <location>
        <begin position="1"/>
        <end position="20"/>
    </location>
</feature>
<dbReference type="RefSeq" id="WP_020994996.1">
    <property type="nucleotide sequence ID" value="NZ_CABMNL010000001.1"/>
</dbReference>
<dbReference type="SUPFAM" id="SSF88874">
    <property type="entry name" value="Receptor-binding domain of short tail fibre protein gp12"/>
    <property type="match status" value="1"/>
</dbReference>
<organism evidence="3 4">
    <name type="scientific">Oxalobacter paraformigenes</name>
    <dbReference type="NCBI Taxonomy" id="556268"/>
    <lineage>
        <taxon>Bacteria</taxon>
        <taxon>Pseudomonadati</taxon>
        <taxon>Pseudomonadota</taxon>
        <taxon>Betaproteobacteria</taxon>
        <taxon>Burkholderiales</taxon>
        <taxon>Oxalobacteraceae</taxon>
        <taxon>Oxalobacter</taxon>
    </lineage>
</organism>